<evidence type="ECO:0000313" key="1">
    <source>
        <dbReference type="EMBL" id="NGX94699.1"/>
    </source>
</evidence>
<dbReference type="Proteomes" id="UP000480266">
    <property type="component" value="Unassembled WGS sequence"/>
</dbReference>
<reference evidence="1" key="1">
    <citation type="submission" date="2020-02" db="EMBL/GenBank/DDBJ databases">
        <title>Draft genome sequence of Candidatus Afipia apatlaquensis IBT-C3, a potential strain for decolorization of textile dyes.</title>
        <authorList>
            <person name="Sanchez-Reyes A."/>
            <person name="Breton-Deval L."/>
            <person name="Mangelson H."/>
            <person name="Sanchez-Flores A."/>
        </authorList>
    </citation>
    <scope>NUCLEOTIDE SEQUENCE [LARGE SCALE GENOMIC DNA]</scope>
    <source>
        <strain evidence="1">IBT-C3</strain>
    </source>
</reference>
<gene>
    <name evidence="1" type="ORF">G4V63_05550</name>
</gene>
<organism evidence="1 2">
    <name type="scientific">Candidatus Afipia apatlaquensis</name>
    <dbReference type="NCBI Taxonomy" id="2712852"/>
    <lineage>
        <taxon>Bacteria</taxon>
        <taxon>Pseudomonadati</taxon>
        <taxon>Pseudomonadota</taxon>
        <taxon>Alphaproteobacteria</taxon>
        <taxon>Hyphomicrobiales</taxon>
        <taxon>Nitrobacteraceae</taxon>
        <taxon>Afipia</taxon>
    </lineage>
</organism>
<proteinExistence type="predicted"/>
<keyword evidence="2" id="KW-1185">Reference proteome</keyword>
<name>A0A7C9RDP9_9BRAD</name>
<dbReference type="EMBL" id="JAAMRR010000283">
    <property type="protein sequence ID" value="NGX94699.1"/>
    <property type="molecule type" value="Genomic_DNA"/>
</dbReference>
<accession>A0A7C9RDP9</accession>
<comment type="caution">
    <text evidence="1">The sequence shown here is derived from an EMBL/GenBank/DDBJ whole genome shotgun (WGS) entry which is preliminary data.</text>
</comment>
<dbReference type="AlphaFoldDB" id="A0A7C9RDP9"/>
<evidence type="ECO:0000313" key="2">
    <source>
        <dbReference type="Proteomes" id="UP000480266"/>
    </source>
</evidence>
<sequence>MSKLRDLVIDAHGGIDRWNKVKAIDGDMSITGLLWARKGWPDALKDVHVTVDTKLQSTSYRPFTDPNKRSIYRPTHTAVETLDGQMLEERRDPRSAFGNHKPETPWDALHLAYFSGYAMWNYLCTPFLFALPGFKTEEIDPWNENGEVRRRLKVTFPHTVATHCSEQIFHTNGDGLVCRLDYGAEVTSNIPTAHYVEDYKTFDGIKIATKRRALRRNPDGTAVPAPVAVAIDIANISFS</sequence>
<protein>
    <submittedName>
        <fullName evidence="1">Uncharacterized protein</fullName>
    </submittedName>
</protein>